<organism evidence="12 13">
    <name type="scientific">Perca fluviatilis</name>
    <name type="common">European perch</name>
    <dbReference type="NCBI Taxonomy" id="8168"/>
    <lineage>
        <taxon>Eukaryota</taxon>
        <taxon>Metazoa</taxon>
        <taxon>Chordata</taxon>
        <taxon>Craniata</taxon>
        <taxon>Vertebrata</taxon>
        <taxon>Euteleostomi</taxon>
        <taxon>Actinopterygii</taxon>
        <taxon>Neopterygii</taxon>
        <taxon>Teleostei</taxon>
        <taxon>Neoteleostei</taxon>
        <taxon>Acanthomorphata</taxon>
        <taxon>Eupercaria</taxon>
        <taxon>Perciformes</taxon>
        <taxon>Percoidei</taxon>
        <taxon>Percidae</taxon>
        <taxon>Percinae</taxon>
        <taxon>Perca</taxon>
    </lineage>
</organism>
<protein>
    <submittedName>
        <fullName evidence="12">Uncharacterized protein</fullName>
    </submittedName>
</protein>
<keyword evidence="5" id="KW-1003">Cell membrane</keyword>
<keyword evidence="9 11" id="KW-0472">Membrane</keyword>
<dbReference type="GO" id="GO:0005198">
    <property type="term" value="F:structural molecule activity"/>
    <property type="evidence" value="ECO:0007669"/>
    <property type="project" value="InterPro"/>
</dbReference>
<proteinExistence type="inferred from homology"/>
<gene>
    <name evidence="12" type="ORF">PFLUV_G00270730</name>
</gene>
<dbReference type="InterPro" id="IPR017974">
    <property type="entry name" value="Claudin_CS"/>
</dbReference>
<evidence type="ECO:0000256" key="11">
    <source>
        <dbReference type="SAM" id="Phobius"/>
    </source>
</evidence>
<dbReference type="AlphaFoldDB" id="A0A6A5DM11"/>
<dbReference type="GO" id="GO:0005923">
    <property type="term" value="C:bicellular tight junction"/>
    <property type="evidence" value="ECO:0007669"/>
    <property type="project" value="UniProtKB-SubCell"/>
</dbReference>
<dbReference type="Gene3D" id="1.20.140.150">
    <property type="match status" value="1"/>
</dbReference>
<feature type="transmembrane region" description="Helical" evidence="11">
    <location>
        <begin position="165"/>
        <end position="190"/>
    </location>
</feature>
<comment type="similarity">
    <text evidence="3">Belongs to the claudin family.</text>
</comment>
<feature type="compositionally biased region" description="Polar residues" evidence="10">
    <location>
        <begin position="271"/>
        <end position="290"/>
    </location>
</feature>
<evidence type="ECO:0000256" key="5">
    <source>
        <dbReference type="ARBA" id="ARBA00022475"/>
    </source>
</evidence>
<dbReference type="Pfam" id="PF00822">
    <property type="entry name" value="PMP22_Claudin"/>
    <property type="match status" value="1"/>
</dbReference>
<keyword evidence="4" id="KW-0796">Tight junction</keyword>
<evidence type="ECO:0000256" key="3">
    <source>
        <dbReference type="ARBA" id="ARBA00008295"/>
    </source>
</evidence>
<evidence type="ECO:0000256" key="1">
    <source>
        <dbReference type="ARBA" id="ARBA00004435"/>
    </source>
</evidence>
<feature type="compositionally biased region" description="Basic residues" evidence="10">
    <location>
        <begin position="291"/>
        <end position="302"/>
    </location>
</feature>
<comment type="subcellular location">
    <subcellularLocation>
        <location evidence="1">Cell junction</location>
        <location evidence="1">Tight junction</location>
    </subcellularLocation>
    <subcellularLocation>
        <location evidence="2">Cell membrane</location>
        <topology evidence="2">Multi-pass membrane protein</topology>
    </subcellularLocation>
</comment>
<dbReference type="Proteomes" id="UP000465112">
    <property type="component" value="Chromosome 24"/>
</dbReference>
<feature type="transmembrane region" description="Helical" evidence="11">
    <location>
        <begin position="78"/>
        <end position="100"/>
    </location>
</feature>
<dbReference type="InterPro" id="IPR004031">
    <property type="entry name" value="PMP22/EMP/MP20/Claudin"/>
</dbReference>
<evidence type="ECO:0000256" key="10">
    <source>
        <dbReference type="SAM" id="MobiDB-lite"/>
    </source>
</evidence>
<keyword evidence="8 11" id="KW-1133">Transmembrane helix</keyword>
<feature type="region of interest" description="Disordered" evidence="10">
    <location>
        <begin position="237"/>
        <end position="302"/>
    </location>
</feature>
<dbReference type="OrthoDB" id="8909271at2759"/>
<evidence type="ECO:0000256" key="9">
    <source>
        <dbReference type="ARBA" id="ARBA00023136"/>
    </source>
</evidence>
<evidence type="ECO:0000256" key="7">
    <source>
        <dbReference type="ARBA" id="ARBA00022949"/>
    </source>
</evidence>
<evidence type="ECO:0000256" key="2">
    <source>
        <dbReference type="ARBA" id="ARBA00004651"/>
    </source>
</evidence>
<reference evidence="12 13" key="1">
    <citation type="submission" date="2019-06" db="EMBL/GenBank/DDBJ databases">
        <title>A chromosome-scale genome assembly of the European perch, Perca fluviatilis.</title>
        <authorList>
            <person name="Roques C."/>
            <person name="Zahm M."/>
            <person name="Cabau C."/>
            <person name="Klopp C."/>
            <person name="Bouchez O."/>
            <person name="Donnadieu C."/>
            <person name="Kuhl H."/>
            <person name="Gislard M."/>
            <person name="Guendouz S."/>
            <person name="Journot L."/>
            <person name="Haffray P."/>
            <person name="Bestin A."/>
            <person name="Morvezen R."/>
            <person name="Feron R."/>
            <person name="Wen M."/>
            <person name="Jouanno E."/>
            <person name="Herpin A."/>
            <person name="Schartl M."/>
            <person name="Postlethwait J."/>
            <person name="Schaerlinger B."/>
            <person name="Chardard D."/>
            <person name="Lecocq T."/>
            <person name="Poncet C."/>
            <person name="Jaffrelo L."/>
            <person name="Lampietro C."/>
            <person name="Guiguen Y."/>
        </authorList>
    </citation>
    <scope>NUCLEOTIDE SEQUENCE [LARGE SCALE GENOMIC DNA]</scope>
    <source>
        <tissue evidence="12">Blood</tissue>
    </source>
</reference>
<comment type="caution">
    <text evidence="12">The sequence shown here is derived from an EMBL/GenBank/DDBJ whole genome shotgun (WGS) entry which is preliminary data.</text>
</comment>
<keyword evidence="7" id="KW-0965">Cell junction</keyword>
<feature type="transmembrane region" description="Helical" evidence="11">
    <location>
        <begin position="121"/>
        <end position="145"/>
    </location>
</feature>
<dbReference type="GO" id="GO:0005886">
    <property type="term" value="C:plasma membrane"/>
    <property type="evidence" value="ECO:0007669"/>
    <property type="project" value="UniProtKB-SubCell"/>
</dbReference>
<dbReference type="InterPro" id="IPR006187">
    <property type="entry name" value="Claudin"/>
</dbReference>
<dbReference type="PANTHER" id="PTHR12002">
    <property type="entry name" value="CLAUDIN"/>
    <property type="match status" value="1"/>
</dbReference>
<name>A0A6A5DM11_PERFL</name>
<evidence type="ECO:0000313" key="12">
    <source>
        <dbReference type="EMBL" id="KAF1371657.1"/>
    </source>
</evidence>
<dbReference type="PROSITE" id="PS51257">
    <property type="entry name" value="PROKAR_LIPOPROTEIN"/>
    <property type="match status" value="1"/>
</dbReference>
<feature type="transmembrane region" description="Helical" evidence="11">
    <location>
        <begin position="6"/>
        <end position="25"/>
    </location>
</feature>
<dbReference type="PROSITE" id="PS01346">
    <property type="entry name" value="CLAUDIN"/>
    <property type="match status" value="1"/>
</dbReference>
<dbReference type="EMBL" id="VHII01000024">
    <property type="protein sequence ID" value="KAF1371657.1"/>
    <property type="molecule type" value="Genomic_DNA"/>
</dbReference>
<accession>A0A6A5DM11</accession>
<feature type="compositionally biased region" description="Low complexity" evidence="10">
    <location>
        <begin position="241"/>
        <end position="266"/>
    </location>
</feature>
<evidence type="ECO:0000256" key="6">
    <source>
        <dbReference type="ARBA" id="ARBA00022692"/>
    </source>
</evidence>
<evidence type="ECO:0000313" key="13">
    <source>
        <dbReference type="Proteomes" id="UP000465112"/>
    </source>
</evidence>
<dbReference type="PRINTS" id="PR01077">
    <property type="entry name" value="CLAUDIN"/>
</dbReference>
<sequence>MQIRVVQIWGFLITALGWIFVACTMAMEGWKICATGGMGGSSVIKVAWYWSNLWKSCVTDSSNISNCYDYPVLWSVEGYIQIVRGLLMTALSLGMLGFVLGLMGMECTFIGGKDRSKYKKIYASGWCHIISGLLSTCGYAVYAHFVSLEYFNIDGLKYDIGTPLFLGWVGSAIHMTGGFFYVWSVCMLLFGEEATEIKVQPLPDPEQNKSTTALSTGSKITFKTKVASESEFLPKSKHSDLSSISSSLERTSKSGQSSQTGQTTGSAMGRSGSQAGSESPTAPTLSGSSRIKTKQFFKKSYI</sequence>
<keyword evidence="6 11" id="KW-0812">Transmembrane</keyword>
<evidence type="ECO:0000256" key="4">
    <source>
        <dbReference type="ARBA" id="ARBA00022427"/>
    </source>
</evidence>
<evidence type="ECO:0000256" key="8">
    <source>
        <dbReference type="ARBA" id="ARBA00022989"/>
    </source>
</evidence>
<keyword evidence="13" id="KW-1185">Reference proteome</keyword>